<organism evidence="1 2">
    <name type="scientific">Streptomyces brasiliscabiei</name>
    <dbReference type="NCBI Taxonomy" id="2736302"/>
    <lineage>
        <taxon>Bacteria</taxon>
        <taxon>Bacillati</taxon>
        <taxon>Actinomycetota</taxon>
        <taxon>Actinomycetes</taxon>
        <taxon>Kitasatosporales</taxon>
        <taxon>Streptomycetaceae</taxon>
        <taxon>Streptomyces</taxon>
    </lineage>
</organism>
<dbReference type="RefSeq" id="WP_336541769.1">
    <property type="nucleotide sequence ID" value="NZ_JBBAYL010000011.1"/>
</dbReference>
<proteinExistence type="predicted"/>
<evidence type="ECO:0000313" key="2">
    <source>
        <dbReference type="Proteomes" id="UP001365781"/>
    </source>
</evidence>
<accession>A0ABU8GQE0</accession>
<dbReference type="EMBL" id="JBBAYM010000037">
    <property type="protein sequence ID" value="MEI5615397.1"/>
    <property type="molecule type" value="Genomic_DNA"/>
</dbReference>
<gene>
    <name evidence="1" type="ORF">WB403_40385</name>
</gene>
<dbReference type="Proteomes" id="UP001365781">
    <property type="component" value="Unassembled WGS sequence"/>
</dbReference>
<comment type="caution">
    <text evidence="1">The sequence shown here is derived from an EMBL/GenBank/DDBJ whole genome shotgun (WGS) entry which is preliminary data.</text>
</comment>
<reference evidence="1 2" key="1">
    <citation type="submission" date="2024-03" db="EMBL/GenBank/DDBJ databases">
        <title>First Report of Pectobacterium brasiliscabiei causing potato scab in china.</title>
        <authorList>
            <person name="Handique U."/>
        </authorList>
    </citation>
    <scope>NUCLEOTIDE SEQUENCE [LARGE SCALE GENOMIC DNA]</scope>
    <source>
        <strain evidence="1 2">ZRIMU1503</strain>
    </source>
</reference>
<keyword evidence="2" id="KW-1185">Reference proteome</keyword>
<sequence>MTVTSIDLDDETLAEAMRLMGSTTKPDTVNRAQREYVARAKRLEAAERLAARGARVAFDAAATTHADTKRARRAAFG</sequence>
<protein>
    <submittedName>
        <fullName evidence="1">Type II toxin-antitoxin system VapB family antitoxin</fullName>
    </submittedName>
</protein>
<dbReference type="InterPro" id="IPR019239">
    <property type="entry name" value="VapB_antitoxin"/>
</dbReference>
<name>A0ABU8GQE0_9ACTN</name>
<dbReference type="Pfam" id="PF09957">
    <property type="entry name" value="VapB_antitoxin"/>
    <property type="match status" value="1"/>
</dbReference>
<evidence type="ECO:0000313" key="1">
    <source>
        <dbReference type="EMBL" id="MEI5615397.1"/>
    </source>
</evidence>